<dbReference type="SUPFAM" id="SSF51556">
    <property type="entry name" value="Metallo-dependent hydrolases"/>
    <property type="match status" value="1"/>
</dbReference>
<sequence>MGTSEHFFNCCGRPSPDALPRPGSATHGHSPTPSVASWDDFSAFQDNTPVPSPMNAALSIRSPQPMPQDSRSQFICIFADLLIPGRGAPVTNAAVGISLETGTISFVGPQGSDLPSDIASAPRTHVRCLMPGLWDCHIHYSGIINVDTPLFFQTHPAYMGAAITRGLHETLMGGVTSVRDLGSLVPEVLPLLDAGIILGPNVYAAGAVIGMTGGGCDAPILSASQVYSSAGVDPHNAWPGVGIEIIADGPEELRRAVRLQIRRGAKCIKVMATGSVLGATDDPEDREFSDAELKAAIEEATLHRRAVAAHAHGKEGMLSAIRAGATSIEHGSYLDEEVADLMIEHGTTLVATRNVIEAGLLNLDKLTPPTARKMVYLAGSHAKAYATAARKGVKIALGTDICSAIPGTPMAHGSNAREVVWAVEVGGLTPLQAIEAGTINSAEILGPQTPKKGLVKVGWDADLIALDVSPLEDIRVFMDRDNIRHVWKGGDLVKAPGFVKMWPSLKAK</sequence>
<comment type="caution">
    <text evidence="3">The sequence shown here is derived from an EMBL/GenBank/DDBJ whole genome shotgun (WGS) entry which is preliminary data.</text>
</comment>
<dbReference type="Proteomes" id="UP000813385">
    <property type="component" value="Unassembled WGS sequence"/>
</dbReference>
<dbReference type="InterPro" id="IPR006680">
    <property type="entry name" value="Amidohydro-rel"/>
</dbReference>
<dbReference type="PANTHER" id="PTHR43135:SF3">
    <property type="entry name" value="ALPHA-D-RIBOSE 1-METHYLPHOSPHONATE 5-TRIPHOSPHATE DIPHOSPHATASE"/>
    <property type="match status" value="1"/>
</dbReference>
<accession>A0A8K0TNB2</accession>
<name>A0A8K0TNB2_9PEZI</name>
<keyword evidence="4" id="KW-1185">Reference proteome</keyword>
<dbReference type="OrthoDB" id="194468at2759"/>
<dbReference type="CDD" id="cd01299">
    <property type="entry name" value="Met_dep_hydrolase_A"/>
    <property type="match status" value="1"/>
</dbReference>
<gene>
    <name evidence="3" type="ORF">B0T11DRAFT_345439</name>
</gene>
<dbReference type="Pfam" id="PF01979">
    <property type="entry name" value="Amidohydro_1"/>
    <property type="match status" value="1"/>
</dbReference>
<dbReference type="InterPro" id="IPR011059">
    <property type="entry name" value="Metal-dep_hydrolase_composite"/>
</dbReference>
<organism evidence="3 4">
    <name type="scientific">Plectosphaerella cucumerina</name>
    <dbReference type="NCBI Taxonomy" id="40658"/>
    <lineage>
        <taxon>Eukaryota</taxon>
        <taxon>Fungi</taxon>
        <taxon>Dikarya</taxon>
        <taxon>Ascomycota</taxon>
        <taxon>Pezizomycotina</taxon>
        <taxon>Sordariomycetes</taxon>
        <taxon>Hypocreomycetidae</taxon>
        <taxon>Glomerellales</taxon>
        <taxon>Plectosphaerellaceae</taxon>
        <taxon>Plectosphaerella</taxon>
    </lineage>
</organism>
<feature type="domain" description="Amidohydrolase-related" evidence="2">
    <location>
        <begin position="129"/>
        <end position="493"/>
    </location>
</feature>
<dbReference type="EMBL" id="JAGPXD010000001">
    <property type="protein sequence ID" value="KAH7375459.1"/>
    <property type="molecule type" value="Genomic_DNA"/>
</dbReference>
<dbReference type="AlphaFoldDB" id="A0A8K0TNB2"/>
<dbReference type="InterPro" id="IPR032466">
    <property type="entry name" value="Metal_Hydrolase"/>
</dbReference>
<reference evidence="3" key="1">
    <citation type="journal article" date="2021" name="Nat. Commun.">
        <title>Genetic determinants of endophytism in the Arabidopsis root mycobiome.</title>
        <authorList>
            <person name="Mesny F."/>
            <person name="Miyauchi S."/>
            <person name="Thiergart T."/>
            <person name="Pickel B."/>
            <person name="Atanasova L."/>
            <person name="Karlsson M."/>
            <person name="Huettel B."/>
            <person name="Barry K.W."/>
            <person name="Haridas S."/>
            <person name="Chen C."/>
            <person name="Bauer D."/>
            <person name="Andreopoulos W."/>
            <person name="Pangilinan J."/>
            <person name="LaButti K."/>
            <person name="Riley R."/>
            <person name="Lipzen A."/>
            <person name="Clum A."/>
            <person name="Drula E."/>
            <person name="Henrissat B."/>
            <person name="Kohler A."/>
            <person name="Grigoriev I.V."/>
            <person name="Martin F.M."/>
            <person name="Hacquard S."/>
        </authorList>
    </citation>
    <scope>NUCLEOTIDE SEQUENCE</scope>
    <source>
        <strain evidence="3">MPI-CAGE-AT-0016</strain>
    </source>
</reference>
<protein>
    <recommendedName>
        <fullName evidence="2">Amidohydrolase-related domain-containing protein</fullName>
    </recommendedName>
</protein>
<evidence type="ECO:0000313" key="3">
    <source>
        <dbReference type="EMBL" id="KAH7375459.1"/>
    </source>
</evidence>
<dbReference type="Gene3D" id="3.20.20.140">
    <property type="entry name" value="Metal-dependent hydrolases"/>
    <property type="match status" value="1"/>
</dbReference>
<evidence type="ECO:0000313" key="4">
    <source>
        <dbReference type="Proteomes" id="UP000813385"/>
    </source>
</evidence>
<dbReference type="SUPFAM" id="SSF51338">
    <property type="entry name" value="Composite domain of metallo-dependent hydrolases"/>
    <property type="match status" value="1"/>
</dbReference>
<dbReference type="InterPro" id="IPR057744">
    <property type="entry name" value="OTAase-like"/>
</dbReference>
<dbReference type="GO" id="GO:0016810">
    <property type="term" value="F:hydrolase activity, acting on carbon-nitrogen (but not peptide) bonds"/>
    <property type="evidence" value="ECO:0007669"/>
    <property type="project" value="InterPro"/>
</dbReference>
<dbReference type="InterPro" id="IPR051781">
    <property type="entry name" value="Metallo-dep_Hydrolase"/>
</dbReference>
<dbReference type="PANTHER" id="PTHR43135">
    <property type="entry name" value="ALPHA-D-RIBOSE 1-METHYLPHOSPHONATE 5-TRIPHOSPHATE DIPHOSPHATASE"/>
    <property type="match status" value="1"/>
</dbReference>
<proteinExistence type="predicted"/>
<feature type="region of interest" description="Disordered" evidence="1">
    <location>
        <begin position="1"/>
        <end position="43"/>
    </location>
</feature>
<evidence type="ECO:0000256" key="1">
    <source>
        <dbReference type="SAM" id="MobiDB-lite"/>
    </source>
</evidence>
<evidence type="ECO:0000259" key="2">
    <source>
        <dbReference type="Pfam" id="PF01979"/>
    </source>
</evidence>